<accession>H0EAK1</accession>
<evidence type="ECO:0000313" key="2">
    <source>
        <dbReference type="Proteomes" id="UP000005143"/>
    </source>
</evidence>
<name>H0EAK1_9ACTN</name>
<dbReference type="Proteomes" id="UP000005143">
    <property type="component" value="Unassembled WGS sequence"/>
</dbReference>
<dbReference type="InterPro" id="IPR046037">
    <property type="entry name" value="DUF5995"/>
</dbReference>
<comment type="caution">
    <text evidence="1">The sequence shown here is derived from an EMBL/GenBank/DDBJ whole genome shotgun (WGS) entry which is preliminary data.</text>
</comment>
<proteinExistence type="predicted"/>
<dbReference type="EMBL" id="AGUD01000295">
    <property type="protein sequence ID" value="EHN09328.1"/>
    <property type="molecule type" value="Genomic_DNA"/>
</dbReference>
<protein>
    <submittedName>
        <fullName evidence="1">Uncharacterized protein</fullName>
    </submittedName>
</protein>
<dbReference type="RefSeq" id="WP_007578338.1">
    <property type="nucleotide sequence ID" value="NZ_AGUD01000295.1"/>
</dbReference>
<reference evidence="1 2" key="1">
    <citation type="journal article" date="2013" name="Biodegradation">
        <title>Quantitative proteomic analysis of ibuprofen-degrading Patulibacter sp. strain I11.</title>
        <authorList>
            <person name="Almeida B."/>
            <person name="Kjeldal H."/>
            <person name="Lolas I."/>
            <person name="Knudsen A.D."/>
            <person name="Carvalho G."/>
            <person name="Nielsen K.L."/>
            <person name="Barreto Crespo M.T."/>
            <person name="Stensballe A."/>
            <person name="Nielsen J.L."/>
        </authorList>
    </citation>
    <scope>NUCLEOTIDE SEQUENCE [LARGE SCALE GENOMIC DNA]</scope>
    <source>
        <strain evidence="1 2">I11</strain>
    </source>
</reference>
<dbReference type="AlphaFoldDB" id="H0EAK1"/>
<keyword evidence="2" id="KW-1185">Reference proteome</keyword>
<dbReference type="OrthoDB" id="583431at2"/>
<dbReference type="Pfam" id="PF19458">
    <property type="entry name" value="DUF5995"/>
    <property type="match status" value="1"/>
</dbReference>
<sequence length="321" mass="35135">MRHVPALGRAVPVLLVALLLGLAVLLRPVPAPAAAATARAALPRLLAPGTPPLYLDWSWLLPSRPVPYRPSTESACADGSDRCIEATIATMRRRLDALGRRCDHDAVFALAYLRVTEEVRRAVRAGAYADRRWINHQDAVFAQRYFRTYANWHEGHRDRVPRAWRIAFAAADDRSVSGLGDFVLSMNAHINRDMPFVLAGIGLTAPDGRSHKPDHDVFNRRLAALYVPVLREIAARFDPTADDLDAGPLDDAAAAALLQTWREVVWRNAEALSLARGPAERARVAARIETYAETQGVILRALLGSSGSAARDAWCAAHGRG</sequence>
<gene>
    <name evidence="1" type="ORF">PAI11_38750</name>
</gene>
<evidence type="ECO:0000313" key="1">
    <source>
        <dbReference type="EMBL" id="EHN09328.1"/>
    </source>
</evidence>
<organism evidence="1 2">
    <name type="scientific">Patulibacter medicamentivorans</name>
    <dbReference type="NCBI Taxonomy" id="1097667"/>
    <lineage>
        <taxon>Bacteria</taxon>
        <taxon>Bacillati</taxon>
        <taxon>Actinomycetota</taxon>
        <taxon>Thermoleophilia</taxon>
        <taxon>Solirubrobacterales</taxon>
        <taxon>Patulibacteraceae</taxon>
        <taxon>Patulibacter</taxon>
    </lineage>
</organism>